<reference evidence="1 2" key="1">
    <citation type="journal article" date="2003" name="Proc. Natl. Acad. Sci. U.S.A.">
        <title>Complete genome sequence of the marine planctomycete Pirellula sp. strain 1.</title>
        <authorList>
            <person name="Gloeckner F.O."/>
            <person name="Kube M."/>
            <person name="Bauer M."/>
            <person name="Teeling H."/>
            <person name="Lombardot T."/>
            <person name="Ludwig W."/>
            <person name="Gade D."/>
            <person name="Beck A."/>
            <person name="Borzym K."/>
            <person name="Heitmann K."/>
            <person name="Rabus R."/>
            <person name="Schlesner H."/>
            <person name="Amann R."/>
            <person name="Reinhardt R."/>
        </authorList>
    </citation>
    <scope>NUCLEOTIDE SEQUENCE [LARGE SCALE GENOMIC DNA]</scope>
    <source>
        <strain evidence="2">DSM 10527 / NCIMB 13988 / SH1</strain>
    </source>
</reference>
<dbReference type="EMBL" id="BX294142">
    <property type="protein sequence ID" value="CAD74300.1"/>
    <property type="molecule type" value="Genomic_DNA"/>
</dbReference>
<gene>
    <name evidence="1" type="ordered locus">RB5548</name>
</gene>
<dbReference type="HOGENOM" id="CLU_798948_0_0_0"/>
<dbReference type="EnsemblBacteria" id="CAD74300">
    <property type="protein sequence ID" value="CAD74300"/>
    <property type="gene ID" value="RB5548"/>
</dbReference>
<name>Q7URN8_RHOBA</name>
<protein>
    <submittedName>
        <fullName evidence="1">Uncharacterized protein</fullName>
    </submittedName>
</protein>
<proteinExistence type="predicted"/>
<dbReference type="InParanoid" id="Q7URN8"/>
<evidence type="ECO:0000313" key="2">
    <source>
        <dbReference type="Proteomes" id="UP000001025"/>
    </source>
</evidence>
<dbReference type="Proteomes" id="UP000001025">
    <property type="component" value="Chromosome"/>
</dbReference>
<dbReference type="KEGG" id="rba:RB5548"/>
<organism evidence="1 2">
    <name type="scientific">Rhodopirellula baltica (strain DSM 10527 / NCIMB 13988 / SH1)</name>
    <dbReference type="NCBI Taxonomy" id="243090"/>
    <lineage>
        <taxon>Bacteria</taxon>
        <taxon>Pseudomonadati</taxon>
        <taxon>Planctomycetota</taxon>
        <taxon>Planctomycetia</taxon>
        <taxon>Pirellulales</taxon>
        <taxon>Pirellulaceae</taxon>
        <taxon>Rhodopirellula</taxon>
    </lineage>
</organism>
<sequence>MTGDVVFFRQIFHTWRCVVVHHAIRRDADSHRPPTGRRDLWSAEVSSSLVATNSQVSVVLATTSAICLALKLDEHSGPVNFVAHLFAFEFEEAGLLLDHCRRFESQTETKVWSAAFFPLNHWRQEHSSCDAGHLRNIDATLESILNVGDKVILVHRAAGIPRDASELAPHQQGAFAAGQSARRSGNSLDHVRMAAFDAFVPTAIGAFPHRSTLIFINVFRALWVVRHIPPRFVFEVIGHANELNARPGNDRPLCVGVSTAHTYQSCDSCDEGGSPTACHRLLIFHRLHSSQCEMADPTVGVALHCYFRHFRSQRIEMDMDRGLNDGVVGETMIHDGGPPPIGTIGKF</sequence>
<keyword evidence="2" id="KW-1185">Reference proteome</keyword>
<dbReference type="STRING" id="243090.RB5548"/>
<dbReference type="AlphaFoldDB" id="Q7URN8"/>
<accession>Q7URN8</accession>
<dbReference type="PATRIC" id="fig|243090.15.peg.2664"/>
<evidence type="ECO:0000313" key="1">
    <source>
        <dbReference type="EMBL" id="CAD74300.1"/>
    </source>
</evidence>